<evidence type="ECO:0000256" key="12">
    <source>
        <dbReference type="ARBA" id="ARBA00032077"/>
    </source>
</evidence>
<dbReference type="PANTHER" id="PTHR10681:SF121">
    <property type="entry name" value="ALKYL HYDROPEROXIDE REDUCTASE C"/>
    <property type="match status" value="1"/>
</dbReference>
<dbReference type="InterPro" id="IPR017559">
    <property type="entry name" value="AhpC"/>
</dbReference>
<evidence type="ECO:0000313" key="19">
    <source>
        <dbReference type="Proteomes" id="UP000823614"/>
    </source>
</evidence>
<evidence type="ECO:0000256" key="6">
    <source>
        <dbReference type="ARBA" id="ARBA00022490"/>
    </source>
</evidence>
<dbReference type="PROSITE" id="PS51352">
    <property type="entry name" value="THIOREDOXIN_2"/>
    <property type="match status" value="1"/>
</dbReference>
<protein>
    <recommendedName>
        <fullName evidence="5 16">Alkyl hydroperoxide reductase C</fullName>
        <ecNumber evidence="4 16">1.11.1.26</ecNumber>
    </recommendedName>
    <alternativeName>
        <fullName evidence="12 16">Peroxiredoxin</fullName>
    </alternativeName>
    <alternativeName>
        <fullName evidence="13 16">Thioredoxin peroxidase</fullName>
    </alternativeName>
</protein>
<keyword evidence="11 16" id="KW-0676">Redox-active center</keyword>
<comment type="catalytic activity">
    <reaction evidence="14 16">
        <text>a hydroperoxide + NADH + H(+) = an alcohol + NAD(+) + H2O</text>
        <dbReference type="Rhea" id="RHEA:62628"/>
        <dbReference type="ChEBI" id="CHEBI:15377"/>
        <dbReference type="ChEBI" id="CHEBI:15378"/>
        <dbReference type="ChEBI" id="CHEBI:30879"/>
        <dbReference type="ChEBI" id="CHEBI:35924"/>
        <dbReference type="ChEBI" id="CHEBI:57540"/>
        <dbReference type="ChEBI" id="CHEBI:57945"/>
        <dbReference type="EC" id="1.11.1.26"/>
    </reaction>
</comment>
<evidence type="ECO:0000256" key="15">
    <source>
        <dbReference type="PIRSR" id="PIRSR000239-1"/>
    </source>
</evidence>
<evidence type="ECO:0000313" key="18">
    <source>
        <dbReference type="EMBL" id="MBO8441900.1"/>
    </source>
</evidence>
<dbReference type="EMBL" id="JADIMP010000092">
    <property type="protein sequence ID" value="MBO8441900.1"/>
    <property type="molecule type" value="Genomic_DNA"/>
</dbReference>
<evidence type="ECO:0000256" key="2">
    <source>
        <dbReference type="ARBA" id="ARBA00009796"/>
    </source>
</evidence>
<reference evidence="18" key="2">
    <citation type="journal article" date="2021" name="PeerJ">
        <title>Extensive microbial diversity within the chicken gut microbiome revealed by metagenomics and culture.</title>
        <authorList>
            <person name="Gilroy R."/>
            <person name="Ravi A."/>
            <person name="Getino M."/>
            <person name="Pursley I."/>
            <person name="Horton D.L."/>
            <person name="Alikhan N.F."/>
            <person name="Baker D."/>
            <person name="Gharbi K."/>
            <person name="Hall N."/>
            <person name="Watson M."/>
            <person name="Adriaenssens E.M."/>
            <person name="Foster-Nyarko E."/>
            <person name="Jarju S."/>
            <person name="Secka A."/>
            <person name="Antonio M."/>
            <person name="Oren A."/>
            <person name="Chaudhuri R.R."/>
            <person name="La Ragione R."/>
            <person name="Hildebrand F."/>
            <person name="Pallen M.J."/>
        </authorList>
    </citation>
    <scope>NUCLEOTIDE SEQUENCE</scope>
    <source>
        <strain evidence="18">C6-149</strain>
    </source>
</reference>
<dbReference type="NCBIfam" id="TIGR03137">
    <property type="entry name" value="AhpC"/>
    <property type="match status" value="1"/>
</dbReference>
<dbReference type="FunFam" id="3.40.30.10:FF:000002">
    <property type="entry name" value="Alkyl hydroperoxide reductase C"/>
    <property type="match status" value="1"/>
</dbReference>
<dbReference type="Proteomes" id="UP000823614">
    <property type="component" value="Unassembled WGS sequence"/>
</dbReference>
<keyword evidence="8 16" id="KW-0049">Antioxidant</keyword>
<keyword evidence="10 16" id="KW-1015">Disulfide bond</keyword>
<evidence type="ECO:0000256" key="16">
    <source>
        <dbReference type="RuleBase" id="RU366004"/>
    </source>
</evidence>
<dbReference type="GO" id="GO:0042744">
    <property type="term" value="P:hydrogen peroxide catabolic process"/>
    <property type="evidence" value="ECO:0007669"/>
    <property type="project" value="TreeGrafter"/>
</dbReference>
<dbReference type="InterPro" id="IPR000866">
    <property type="entry name" value="AhpC/TSA"/>
</dbReference>
<organism evidence="18 19">
    <name type="scientific">Candidatus Gallilactobacillus intestinavium</name>
    <dbReference type="NCBI Taxonomy" id="2840838"/>
    <lineage>
        <taxon>Bacteria</taxon>
        <taxon>Bacillati</taxon>
        <taxon>Bacillota</taxon>
        <taxon>Bacilli</taxon>
        <taxon>Lactobacillales</taxon>
        <taxon>Lactobacillaceae</taxon>
        <taxon>Lactobacillaceae incertae sedis</taxon>
        <taxon>Candidatus Gallilactobacillus</taxon>
    </lineage>
</organism>
<evidence type="ECO:0000256" key="3">
    <source>
        <dbReference type="ARBA" id="ARBA00011654"/>
    </source>
</evidence>
<gene>
    <name evidence="18" type="primary">ahpC</name>
    <name evidence="18" type="ORF">IAA89_05670</name>
</gene>
<evidence type="ECO:0000256" key="1">
    <source>
        <dbReference type="ARBA" id="ARBA00004496"/>
    </source>
</evidence>
<sequence>MSLVGKEIPEFTLDAYKPEEFIKVSQDDLKGHWSVLAFYPADFSFVCPTELEDLQDQYASLKELGAEVYVCSADTHYTHKAWHDAPDSDIKRIEYTMIGDPAHKLITAFDVLDEESGLAQRGSFIIDPDGIIQGVEINADSIGRDASQLADKIKAAQYVREHPGEVCPAHWKDNAKALTTGIDLVGKL</sequence>
<feature type="domain" description="Thioredoxin" evidence="17">
    <location>
        <begin position="2"/>
        <end position="158"/>
    </location>
</feature>
<keyword evidence="6 16" id="KW-0963">Cytoplasm</keyword>
<comment type="similarity">
    <text evidence="2 16">Belongs to the peroxiredoxin family. AhpC/Prx1 subfamily.</text>
</comment>
<dbReference type="PANTHER" id="PTHR10681">
    <property type="entry name" value="THIOREDOXIN PEROXIDASE"/>
    <property type="match status" value="1"/>
</dbReference>
<proteinExistence type="inferred from homology"/>
<comment type="function">
    <text evidence="16">Thiol-specific peroxidase that catalyzes the reduction of hydrogen peroxide and organic hydroperoxides to water and alcohols, respectively. Plays a role in cell protection against oxidative stress by detoxifying peroxides.</text>
</comment>
<evidence type="ECO:0000256" key="13">
    <source>
        <dbReference type="ARBA" id="ARBA00032824"/>
    </source>
</evidence>
<dbReference type="AlphaFoldDB" id="A0A9D9H5K1"/>
<dbReference type="InterPro" id="IPR024706">
    <property type="entry name" value="Peroxiredoxin_AhpC-typ"/>
</dbReference>
<dbReference type="InterPro" id="IPR050217">
    <property type="entry name" value="Peroxiredoxin"/>
</dbReference>
<feature type="active site" description="Cysteine sulfenic acid (-SOH) intermediate; for peroxidase activity" evidence="15">
    <location>
        <position position="47"/>
    </location>
</feature>
<evidence type="ECO:0000256" key="8">
    <source>
        <dbReference type="ARBA" id="ARBA00022862"/>
    </source>
</evidence>
<dbReference type="GO" id="GO:0102039">
    <property type="term" value="F:NADH-dependent peroxiredoxin activity"/>
    <property type="evidence" value="ECO:0007669"/>
    <property type="project" value="UniProtKB-EC"/>
</dbReference>
<evidence type="ECO:0000256" key="11">
    <source>
        <dbReference type="ARBA" id="ARBA00023284"/>
    </source>
</evidence>
<evidence type="ECO:0000256" key="9">
    <source>
        <dbReference type="ARBA" id="ARBA00023002"/>
    </source>
</evidence>
<reference evidence="18" key="1">
    <citation type="submission" date="2020-10" db="EMBL/GenBank/DDBJ databases">
        <authorList>
            <person name="Gilroy R."/>
        </authorList>
    </citation>
    <scope>NUCLEOTIDE SEQUENCE</scope>
    <source>
        <strain evidence="18">C6-149</strain>
    </source>
</reference>
<dbReference type="Gene3D" id="3.40.30.10">
    <property type="entry name" value="Glutaredoxin"/>
    <property type="match status" value="1"/>
</dbReference>
<evidence type="ECO:0000256" key="4">
    <source>
        <dbReference type="ARBA" id="ARBA00013021"/>
    </source>
</evidence>
<evidence type="ECO:0000256" key="5">
    <source>
        <dbReference type="ARBA" id="ARBA00017462"/>
    </source>
</evidence>
<dbReference type="GO" id="GO:0033554">
    <property type="term" value="P:cellular response to stress"/>
    <property type="evidence" value="ECO:0007669"/>
    <property type="project" value="TreeGrafter"/>
</dbReference>
<evidence type="ECO:0000256" key="14">
    <source>
        <dbReference type="ARBA" id="ARBA00047572"/>
    </source>
</evidence>
<dbReference type="InterPro" id="IPR036249">
    <property type="entry name" value="Thioredoxin-like_sf"/>
</dbReference>
<evidence type="ECO:0000259" key="17">
    <source>
        <dbReference type="PROSITE" id="PS51352"/>
    </source>
</evidence>
<comment type="subunit">
    <text evidence="3">Homodimer; disulfide-linked, upon oxidation. 5 homodimers assemble to form a ring-like decamer.</text>
</comment>
<dbReference type="InterPro" id="IPR013766">
    <property type="entry name" value="Thioredoxin_domain"/>
</dbReference>
<comment type="caution">
    <text evidence="18">The sequence shown here is derived from an EMBL/GenBank/DDBJ whole genome shotgun (WGS) entry which is preliminary data.</text>
</comment>
<accession>A0A9D9H5K1</accession>
<dbReference type="GO" id="GO:0008379">
    <property type="term" value="F:thioredoxin peroxidase activity"/>
    <property type="evidence" value="ECO:0007669"/>
    <property type="project" value="TreeGrafter"/>
</dbReference>
<keyword evidence="7 16" id="KW-0575">Peroxidase</keyword>
<keyword evidence="9 16" id="KW-0560">Oxidoreductase</keyword>
<comment type="subcellular location">
    <subcellularLocation>
        <location evidence="1 16">Cytoplasm</location>
    </subcellularLocation>
</comment>
<dbReference type="CDD" id="cd03015">
    <property type="entry name" value="PRX_Typ2cys"/>
    <property type="match status" value="1"/>
</dbReference>
<evidence type="ECO:0000256" key="10">
    <source>
        <dbReference type="ARBA" id="ARBA00023157"/>
    </source>
</evidence>
<dbReference type="GO" id="GO:0005829">
    <property type="term" value="C:cytosol"/>
    <property type="evidence" value="ECO:0007669"/>
    <property type="project" value="TreeGrafter"/>
</dbReference>
<name>A0A9D9H5K1_9LACO</name>
<dbReference type="SUPFAM" id="SSF52833">
    <property type="entry name" value="Thioredoxin-like"/>
    <property type="match status" value="1"/>
</dbReference>
<dbReference type="EC" id="1.11.1.26" evidence="4 16"/>
<dbReference type="Pfam" id="PF00578">
    <property type="entry name" value="AhpC-TSA"/>
    <property type="match status" value="1"/>
</dbReference>
<dbReference type="GO" id="GO:0006979">
    <property type="term" value="P:response to oxidative stress"/>
    <property type="evidence" value="ECO:0007669"/>
    <property type="project" value="UniProtKB-UniRule"/>
</dbReference>
<dbReference type="PIRSF" id="PIRSF000239">
    <property type="entry name" value="AHPC"/>
    <property type="match status" value="1"/>
</dbReference>
<evidence type="ECO:0000256" key="7">
    <source>
        <dbReference type="ARBA" id="ARBA00022559"/>
    </source>
</evidence>
<dbReference type="GO" id="GO:0045454">
    <property type="term" value="P:cell redox homeostasis"/>
    <property type="evidence" value="ECO:0007669"/>
    <property type="project" value="TreeGrafter"/>
</dbReference>